<dbReference type="AlphaFoldDB" id="A0A9D4H1C0"/>
<reference evidence="1" key="1">
    <citation type="journal article" date="2019" name="bioRxiv">
        <title>The Genome of the Zebra Mussel, Dreissena polymorpha: A Resource for Invasive Species Research.</title>
        <authorList>
            <person name="McCartney M.A."/>
            <person name="Auch B."/>
            <person name="Kono T."/>
            <person name="Mallez S."/>
            <person name="Zhang Y."/>
            <person name="Obille A."/>
            <person name="Becker A."/>
            <person name="Abrahante J.E."/>
            <person name="Garbe J."/>
            <person name="Badalamenti J.P."/>
            <person name="Herman A."/>
            <person name="Mangelson H."/>
            <person name="Liachko I."/>
            <person name="Sullivan S."/>
            <person name="Sone E.D."/>
            <person name="Koren S."/>
            <person name="Silverstein K.A.T."/>
            <person name="Beckman K.B."/>
            <person name="Gohl D.M."/>
        </authorList>
    </citation>
    <scope>NUCLEOTIDE SEQUENCE</scope>
    <source>
        <strain evidence="1">Duluth1</strain>
        <tissue evidence="1">Whole animal</tissue>
    </source>
</reference>
<organism evidence="1 2">
    <name type="scientific">Dreissena polymorpha</name>
    <name type="common">Zebra mussel</name>
    <name type="synonym">Mytilus polymorpha</name>
    <dbReference type="NCBI Taxonomy" id="45954"/>
    <lineage>
        <taxon>Eukaryota</taxon>
        <taxon>Metazoa</taxon>
        <taxon>Spiralia</taxon>
        <taxon>Lophotrochozoa</taxon>
        <taxon>Mollusca</taxon>
        <taxon>Bivalvia</taxon>
        <taxon>Autobranchia</taxon>
        <taxon>Heteroconchia</taxon>
        <taxon>Euheterodonta</taxon>
        <taxon>Imparidentia</taxon>
        <taxon>Neoheterodontei</taxon>
        <taxon>Myida</taxon>
        <taxon>Dreissenoidea</taxon>
        <taxon>Dreissenidae</taxon>
        <taxon>Dreissena</taxon>
    </lineage>
</organism>
<sequence>MKPNNKEITSFVLKSFILWQDENSPHTMIHARSLFLWLHDVLRGLMTLIEKNQLSYYMIPERHVMASCGLNDLLQSKWIPYITGMMEEGPRIKLRLGNILKASVEYPEPMLWLSK</sequence>
<comment type="caution">
    <text evidence="1">The sequence shown here is derived from an EMBL/GenBank/DDBJ whole genome shotgun (WGS) entry which is preliminary data.</text>
</comment>
<accession>A0A9D4H1C0</accession>
<name>A0A9D4H1C0_DREPO</name>
<evidence type="ECO:0000313" key="1">
    <source>
        <dbReference type="EMBL" id="KAH3825221.1"/>
    </source>
</evidence>
<gene>
    <name evidence="1" type="ORF">DPMN_127095</name>
</gene>
<proteinExistence type="predicted"/>
<protein>
    <submittedName>
        <fullName evidence="1">Uncharacterized protein</fullName>
    </submittedName>
</protein>
<dbReference type="EMBL" id="JAIWYP010000005">
    <property type="protein sequence ID" value="KAH3825221.1"/>
    <property type="molecule type" value="Genomic_DNA"/>
</dbReference>
<reference evidence="1" key="2">
    <citation type="submission" date="2020-11" db="EMBL/GenBank/DDBJ databases">
        <authorList>
            <person name="McCartney M.A."/>
            <person name="Auch B."/>
            <person name="Kono T."/>
            <person name="Mallez S."/>
            <person name="Becker A."/>
            <person name="Gohl D.M."/>
            <person name="Silverstein K.A.T."/>
            <person name="Koren S."/>
            <person name="Bechman K.B."/>
            <person name="Herman A."/>
            <person name="Abrahante J.E."/>
            <person name="Garbe J."/>
        </authorList>
    </citation>
    <scope>NUCLEOTIDE SEQUENCE</scope>
    <source>
        <strain evidence="1">Duluth1</strain>
        <tissue evidence="1">Whole animal</tissue>
    </source>
</reference>
<dbReference type="Proteomes" id="UP000828390">
    <property type="component" value="Unassembled WGS sequence"/>
</dbReference>
<keyword evidence="2" id="KW-1185">Reference proteome</keyword>
<evidence type="ECO:0000313" key="2">
    <source>
        <dbReference type="Proteomes" id="UP000828390"/>
    </source>
</evidence>